<feature type="compositionally biased region" description="Polar residues" evidence="1">
    <location>
        <begin position="62"/>
        <end position="74"/>
    </location>
</feature>
<dbReference type="EMBL" id="NBTZ01000100">
    <property type="protein sequence ID" value="OTP71874.1"/>
    <property type="molecule type" value="Genomic_DNA"/>
</dbReference>
<dbReference type="GO" id="GO:0051301">
    <property type="term" value="P:cell division"/>
    <property type="evidence" value="ECO:0007669"/>
    <property type="project" value="UniProtKB-KW"/>
</dbReference>
<feature type="compositionally biased region" description="Low complexity" evidence="1">
    <location>
        <begin position="299"/>
        <end position="308"/>
    </location>
</feature>
<feature type="region of interest" description="Disordered" evidence="1">
    <location>
        <begin position="158"/>
        <end position="308"/>
    </location>
</feature>
<dbReference type="AlphaFoldDB" id="A0A242MKW3"/>
<dbReference type="RefSeq" id="WP_372237083.1">
    <property type="nucleotide sequence ID" value="NZ_MSRG01000074.1"/>
</dbReference>
<dbReference type="Proteomes" id="UP000194546">
    <property type="component" value="Unassembled WGS sequence"/>
</dbReference>
<evidence type="ECO:0000313" key="2">
    <source>
        <dbReference type="EMBL" id="OTP68854.1"/>
    </source>
</evidence>
<keyword evidence="3" id="KW-0132">Cell division</keyword>
<proteinExistence type="predicted"/>
<feature type="region of interest" description="Disordered" evidence="1">
    <location>
        <begin position="62"/>
        <end position="98"/>
    </location>
</feature>
<name>A0A242MKW3_CABSO</name>
<gene>
    <name evidence="2" type="ORF">PAMC26510_28410</name>
    <name evidence="3" type="ORF">PAMC26577_23215</name>
</gene>
<evidence type="ECO:0000313" key="5">
    <source>
        <dbReference type="Proteomes" id="UP000195221"/>
    </source>
</evidence>
<dbReference type="Proteomes" id="UP000195221">
    <property type="component" value="Unassembled WGS sequence"/>
</dbReference>
<feature type="compositionally biased region" description="Low complexity" evidence="1">
    <location>
        <begin position="82"/>
        <end position="92"/>
    </location>
</feature>
<reference evidence="2 4" key="1">
    <citation type="submission" date="2017-03" db="EMBL/GenBank/DDBJ databases">
        <title>Genome analysis of strain PAMC 26510.</title>
        <authorList>
            <person name="Oh H.-M."/>
            <person name="Yang J.-A."/>
        </authorList>
    </citation>
    <scope>NUCLEOTIDE SEQUENCE [LARGE SCALE GENOMIC DNA]</scope>
    <source>
        <strain evidence="2 4">PAMC 26510</strain>
    </source>
</reference>
<feature type="compositionally biased region" description="Low complexity" evidence="1">
    <location>
        <begin position="280"/>
        <end position="289"/>
    </location>
</feature>
<keyword evidence="3" id="KW-0131">Cell cycle</keyword>
<evidence type="ECO:0000256" key="1">
    <source>
        <dbReference type="SAM" id="MobiDB-lite"/>
    </source>
</evidence>
<protein>
    <submittedName>
        <fullName evidence="3">Cell division protein FtsL</fullName>
    </submittedName>
</protein>
<feature type="compositionally biased region" description="Low complexity" evidence="1">
    <location>
        <begin position="163"/>
        <end position="174"/>
    </location>
</feature>
<reference evidence="3 5" key="2">
    <citation type="submission" date="2017-03" db="EMBL/GenBank/DDBJ databases">
        <title>Genome analysis of strain PAMC 26577.</title>
        <authorList>
            <person name="Oh H.-M."/>
            <person name="Yang J.-A."/>
        </authorList>
    </citation>
    <scope>NUCLEOTIDE SEQUENCE [LARGE SCALE GENOMIC DNA]</scope>
    <source>
        <strain evidence="3 5">PAMC 26577</strain>
    </source>
</reference>
<feature type="compositionally biased region" description="Basic and acidic residues" evidence="1">
    <location>
        <begin position="225"/>
        <end position="279"/>
    </location>
</feature>
<organism evidence="3 5">
    <name type="scientific">Caballeronia sordidicola</name>
    <name type="common">Burkholderia sordidicola</name>
    <dbReference type="NCBI Taxonomy" id="196367"/>
    <lineage>
        <taxon>Bacteria</taxon>
        <taxon>Pseudomonadati</taxon>
        <taxon>Pseudomonadota</taxon>
        <taxon>Betaproteobacteria</taxon>
        <taxon>Burkholderiales</taxon>
        <taxon>Burkholderiaceae</taxon>
        <taxon>Caballeronia</taxon>
    </lineage>
</organism>
<comment type="caution">
    <text evidence="3">The sequence shown here is derived from an EMBL/GenBank/DDBJ whole genome shotgun (WGS) entry which is preliminary data.</text>
</comment>
<accession>A0A242MKW3</accession>
<evidence type="ECO:0000313" key="4">
    <source>
        <dbReference type="Proteomes" id="UP000194546"/>
    </source>
</evidence>
<feature type="compositionally biased region" description="Basic and acidic residues" evidence="1">
    <location>
        <begin position="188"/>
        <end position="202"/>
    </location>
</feature>
<evidence type="ECO:0000313" key="3">
    <source>
        <dbReference type="EMBL" id="OTP71874.1"/>
    </source>
</evidence>
<sequence>MSNPLAITLPTSRLSPVLPTVPVDLFATRHAARSCSRWFHPLRAAMAVLACAGFVQAATAQTPRPINPGTSVTESPLDDARATGANAASPADADADANGFGARQKALDTRSEENNYRYAVKQHDCYNDFFVNHCLNAARAAKRDVSQEIRKQQLALDDEQRLQHAQQRDQQTALKRAQYEADAPQRATTEKASAESFAEKQRQNALSEAQRTAEAPQRAQNQAAYDRKQADYQKKLDDAAARGAQDARDRDAKAERYEAKQRDAAEHQAEVQARQKEAAVKQQQRAQQEAADRAHQEQLKQQQQQQSK</sequence>
<dbReference type="EMBL" id="NBTY01000161">
    <property type="protein sequence ID" value="OTP68854.1"/>
    <property type="molecule type" value="Genomic_DNA"/>
</dbReference>